<evidence type="ECO:0000256" key="7">
    <source>
        <dbReference type="ARBA" id="ARBA00022967"/>
    </source>
</evidence>
<dbReference type="PANTHER" id="PTHR45630">
    <property type="entry name" value="CATION-TRANSPORTING ATPASE-RELATED"/>
    <property type="match status" value="1"/>
</dbReference>
<accession>L2GIS8</accession>
<comment type="subcellular location">
    <subcellularLocation>
        <location evidence="1">Membrane</location>
        <topology evidence="1">Multi-pass membrane protein</topology>
    </subcellularLocation>
</comment>
<dbReference type="NCBIfam" id="TIGR01494">
    <property type="entry name" value="ATPase_P-type"/>
    <property type="match status" value="1"/>
</dbReference>
<dbReference type="SUPFAM" id="SSF81660">
    <property type="entry name" value="Metal cation-transporting ATPase, ATP-binding domain N"/>
    <property type="match status" value="1"/>
</dbReference>
<evidence type="ECO:0000256" key="5">
    <source>
        <dbReference type="ARBA" id="ARBA00022840"/>
    </source>
</evidence>
<dbReference type="GO" id="GO:0005524">
    <property type="term" value="F:ATP binding"/>
    <property type="evidence" value="ECO:0007669"/>
    <property type="project" value="UniProtKB-KW"/>
</dbReference>
<dbReference type="SUPFAM" id="SSF56784">
    <property type="entry name" value="HAD-like"/>
    <property type="match status" value="1"/>
</dbReference>
<evidence type="ECO:0000256" key="9">
    <source>
        <dbReference type="ARBA" id="ARBA00023136"/>
    </source>
</evidence>
<dbReference type="GO" id="GO:0016020">
    <property type="term" value="C:membrane"/>
    <property type="evidence" value="ECO:0007669"/>
    <property type="project" value="UniProtKB-SubCell"/>
</dbReference>
<evidence type="ECO:0000256" key="4">
    <source>
        <dbReference type="ARBA" id="ARBA00022741"/>
    </source>
</evidence>
<keyword evidence="6" id="KW-0460">Magnesium</keyword>
<evidence type="ECO:0000256" key="6">
    <source>
        <dbReference type="ARBA" id="ARBA00022842"/>
    </source>
</evidence>
<dbReference type="InterPro" id="IPR023214">
    <property type="entry name" value="HAD_sf"/>
</dbReference>
<dbReference type="OrthoDB" id="2195542at2759"/>
<dbReference type="InterPro" id="IPR006544">
    <property type="entry name" value="P-type_TPase_V"/>
</dbReference>
<dbReference type="InterPro" id="IPR001757">
    <property type="entry name" value="P_typ_ATPase"/>
</dbReference>
<keyword evidence="5" id="KW-0067">ATP-binding</keyword>
<dbReference type="GO" id="GO:0046872">
    <property type="term" value="F:metal ion binding"/>
    <property type="evidence" value="ECO:0007669"/>
    <property type="project" value="UniProtKB-KW"/>
</dbReference>
<dbReference type="Proteomes" id="UP000011082">
    <property type="component" value="Unassembled WGS sequence"/>
</dbReference>
<dbReference type="GO" id="GO:0016887">
    <property type="term" value="F:ATP hydrolysis activity"/>
    <property type="evidence" value="ECO:0007669"/>
    <property type="project" value="InterPro"/>
</dbReference>
<keyword evidence="9" id="KW-0472">Membrane</keyword>
<evidence type="ECO:0000313" key="11">
    <source>
        <dbReference type="Proteomes" id="UP000011082"/>
    </source>
</evidence>
<gene>
    <name evidence="10" type="ORF">VICG_02175</name>
</gene>
<dbReference type="Gene3D" id="3.40.50.1000">
    <property type="entry name" value="HAD superfamily/HAD-like"/>
    <property type="match status" value="1"/>
</dbReference>
<keyword evidence="3" id="KW-0479">Metal-binding</keyword>
<keyword evidence="8" id="KW-1133">Transmembrane helix</keyword>
<feature type="non-terminal residue" evidence="10">
    <location>
        <position position="1"/>
    </location>
</feature>
<dbReference type="STRING" id="993615.L2GIS8"/>
<name>L2GIS8_VITCO</name>
<evidence type="ECO:0000256" key="8">
    <source>
        <dbReference type="ARBA" id="ARBA00022989"/>
    </source>
</evidence>
<keyword evidence="11" id="KW-1185">Reference proteome</keyword>
<dbReference type="GeneID" id="19882885"/>
<dbReference type="HOGENOM" id="CLU_915550_0_0_1"/>
<dbReference type="GO" id="GO:0019829">
    <property type="term" value="F:ATPase-coupled monoatomic cation transmembrane transporter activity"/>
    <property type="evidence" value="ECO:0007669"/>
    <property type="project" value="TreeGrafter"/>
</dbReference>
<sequence length="315" mass="35730">YARGQLLKKKVNTTDISRINTAGEVDLVVFDKTGTLTELGVDILCFDTIKRSFEKIEDIDTVARMALSTCHYVVELDNQYSGDILDMKMFLFSQSKIFNRGNRRFVEMEVVNKYHAVCKEYGGKEDECTVFFNAETSSSSTSVEQCPEDTLEILRIYDFDLYLKRISVVVKNNEGRVFVFSKGAPDSMRSTLRSVPDSYVEKVRDYGLEGYRVLTVAYREATEHGSRETDESGLEFLGFLVFANKLKEETEKVIGELREAELRPKMCTGDNILTAISVAKECGMIDKTTPVLFPVLEEGCKSVHDVEWFCVADED</sequence>
<dbReference type="PROSITE" id="PS00154">
    <property type="entry name" value="ATPASE_E1_E2"/>
    <property type="match status" value="1"/>
</dbReference>
<dbReference type="Gene3D" id="3.40.1110.10">
    <property type="entry name" value="Calcium-transporting ATPase, cytoplasmic domain N"/>
    <property type="match status" value="1"/>
</dbReference>
<protein>
    <submittedName>
        <fullName evidence="10">HAD ATPase, P-type, family IC</fullName>
    </submittedName>
</protein>
<dbReference type="RefSeq" id="XP_007605620.1">
    <property type="nucleotide sequence ID" value="XM_007605558.1"/>
</dbReference>
<evidence type="ECO:0000256" key="2">
    <source>
        <dbReference type="ARBA" id="ARBA00022692"/>
    </source>
</evidence>
<dbReference type="InterPro" id="IPR023299">
    <property type="entry name" value="ATPase_P-typ_cyto_dom_N"/>
</dbReference>
<dbReference type="GO" id="GO:0140358">
    <property type="term" value="F:P-type transmembrane transporter activity"/>
    <property type="evidence" value="ECO:0007669"/>
    <property type="project" value="InterPro"/>
</dbReference>
<evidence type="ECO:0000256" key="1">
    <source>
        <dbReference type="ARBA" id="ARBA00004141"/>
    </source>
</evidence>
<dbReference type="InterPro" id="IPR036412">
    <property type="entry name" value="HAD-like_sf"/>
</dbReference>
<dbReference type="InParanoid" id="L2GIS8"/>
<keyword evidence="4" id="KW-0547">Nucleotide-binding</keyword>
<proteinExistence type="predicted"/>
<evidence type="ECO:0000256" key="3">
    <source>
        <dbReference type="ARBA" id="ARBA00022723"/>
    </source>
</evidence>
<organism evidence="10 11">
    <name type="scientific">Vittaforma corneae (strain ATCC 50505)</name>
    <name type="common">Microsporidian parasite</name>
    <name type="synonym">Nosema corneum</name>
    <dbReference type="NCBI Taxonomy" id="993615"/>
    <lineage>
        <taxon>Eukaryota</taxon>
        <taxon>Fungi</taxon>
        <taxon>Fungi incertae sedis</taxon>
        <taxon>Microsporidia</taxon>
        <taxon>Nosematidae</taxon>
        <taxon>Vittaforma</taxon>
    </lineage>
</organism>
<reference evidence="11" key="1">
    <citation type="submission" date="2011-05" db="EMBL/GenBank/DDBJ databases">
        <title>The genome sequence of Vittaforma corneae strain ATCC 50505.</title>
        <authorList>
            <consortium name="The Broad Institute Genome Sequencing Platform"/>
            <person name="Cuomo C."/>
            <person name="Didier E."/>
            <person name="Bowers L."/>
            <person name="Young S.K."/>
            <person name="Zeng Q."/>
            <person name="Gargeya S."/>
            <person name="Fitzgerald M."/>
            <person name="Haas B."/>
            <person name="Abouelleil A."/>
            <person name="Alvarado L."/>
            <person name="Arachchi H.M."/>
            <person name="Berlin A."/>
            <person name="Chapman S.B."/>
            <person name="Gearin G."/>
            <person name="Goldberg J."/>
            <person name="Griggs A."/>
            <person name="Gujja S."/>
            <person name="Hansen M."/>
            <person name="Heiman D."/>
            <person name="Howarth C."/>
            <person name="Larimer J."/>
            <person name="Lui A."/>
            <person name="MacDonald P.J.P."/>
            <person name="McCowen C."/>
            <person name="Montmayeur A."/>
            <person name="Murphy C."/>
            <person name="Neiman D."/>
            <person name="Pearson M."/>
            <person name="Priest M."/>
            <person name="Roberts A."/>
            <person name="Saif S."/>
            <person name="Shea T."/>
            <person name="Sisk P."/>
            <person name="Stolte C."/>
            <person name="Sykes S."/>
            <person name="Wortman J."/>
            <person name="Nusbaum C."/>
            <person name="Birren B."/>
        </authorList>
    </citation>
    <scope>NUCLEOTIDE SEQUENCE [LARGE SCALE GENOMIC DNA]</scope>
    <source>
        <strain evidence="11">ATCC 50505</strain>
    </source>
</reference>
<keyword evidence="7" id="KW-1278">Translocase</keyword>
<keyword evidence="2" id="KW-0812">Transmembrane</keyword>
<dbReference type="InterPro" id="IPR018303">
    <property type="entry name" value="ATPase_P-typ_P_site"/>
</dbReference>
<feature type="non-terminal residue" evidence="10">
    <location>
        <position position="315"/>
    </location>
</feature>
<dbReference type="VEuPathDB" id="MicrosporidiaDB:VICG_02175"/>
<dbReference type="EMBL" id="JH370228">
    <property type="protein sequence ID" value="ELA40788.1"/>
    <property type="molecule type" value="Genomic_DNA"/>
</dbReference>
<dbReference type="AlphaFoldDB" id="L2GIS8"/>
<evidence type="ECO:0000313" key="10">
    <source>
        <dbReference type="EMBL" id="ELA40788.1"/>
    </source>
</evidence>